<proteinExistence type="predicted"/>
<keyword evidence="5" id="KW-0560">Oxidoreductase</keyword>
<keyword evidence="5" id="KW-0503">Monooxygenase</keyword>
<comment type="cofactor">
    <cofactor evidence="1">
        <name>FAD</name>
        <dbReference type="ChEBI" id="CHEBI:57692"/>
    </cofactor>
</comment>
<dbReference type="SUPFAM" id="SSF51905">
    <property type="entry name" value="FAD/NAD(P)-binding domain"/>
    <property type="match status" value="1"/>
</dbReference>
<evidence type="ECO:0000256" key="2">
    <source>
        <dbReference type="ARBA" id="ARBA00022630"/>
    </source>
</evidence>
<keyword evidence="6" id="KW-1185">Reference proteome</keyword>
<evidence type="ECO:0000259" key="4">
    <source>
        <dbReference type="Pfam" id="PF01494"/>
    </source>
</evidence>
<dbReference type="InterPro" id="IPR002938">
    <property type="entry name" value="FAD-bd"/>
</dbReference>
<dbReference type="EMBL" id="CVRB01000001">
    <property type="protein sequence ID" value="CRK81138.1"/>
    <property type="molecule type" value="Genomic_DNA"/>
</dbReference>
<reference evidence="6" key="1">
    <citation type="submission" date="2015-05" db="EMBL/GenBank/DDBJ databases">
        <authorList>
            <person name="Urmite Genomes"/>
        </authorList>
    </citation>
    <scope>NUCLEOTIDE SEQUENCE [LARGE SCALE GENOMIC DNA]</scope>
    <source>
        <strain evidence="6">LF1</strain>
    </source>
</reference>
<name>A0A0U1NTS2_9BACI</name>
<evidence type="ECO:0000313" key="5">
    <source>
        <dbReference type="EMBL" id="CRK81138.1"/>
    </source>
</evidence>
<organism evidence="5 6">
    <name type="scientific">Neobacillus massiliamazoniensis</name>
    <dbReference type="NCBI Taxonomy" id="1499688"/>
    <lineage>
        <taxon>Bacteria</taxon>
        <taxon>Bacillati</taxon>
        <taxon>Bacillota</taxon>
        <taxon>Bacilli</taxon>
        <taxon>Bacillales</taxon>
        <taxon>Bacillaceae</taxon>
        <taxon>Neobacillus</taxon>
    </lineage>
</organism>
<dbReference type="InterPro" id="IPR036188">
    <property type="entry name" value="FAD/NAD-bd_sf"/>
</dbReference>
<dbReference type="OrthoDB" id="9776839at2"/>
<gene>
    <name evidence="5" type="ORF">BN000_01037</name>
</gene>
<dbReference type="STRING" id="1499688.BN000_01037"/>
<dbReference type="Proteomes" id="UP000199087">
    <property type="component" value="Unassembled WGS sequence"/>
</dbReference>
<dbReference type="Pfam" id="PF01494">
    <property type="entry name" value="FAD_binding_3"/>
    <property type="match status" value="1"/>
</dbReference>
<dbReference type="InterPro" id="IPR050641">
    <property type="entry name" value="RIFMO-like"/>
</dbReference>
<evidence type="ECO:0000256" key="3">
    <source>
        <dbReference type="ARBA" id="ARBA00022827"/>
    </source>
</evidence>
<sequence length="174" mass="19424">MNSFDTDVLIVGAGPTGLTLANELARHDISFKIIDSAITTSQTTKALGIMPRTLELYEKTGIDKEMVEMGLVTPAFNVMNKDRGLIHFDFNKRCNSPFPFVLMLPQNKTEEILYHHLMKQNHDVEWETKLLEIEQDANGTTAVVQKGIEMPRPSLPNISWGVTGLIVQSDINLG</sequence>
<evidence type="ECO:0000256" key="1">
    <source>
        <dbReference type="ARBA" id="ARBA00001974"/>
    </source>
</evidence>
<dbReference type="GO" id="GO:0016709">
    <property type="term" value="F:oxidoreductase activity, acting on paired donors, with incorporation or reduction of molecular oxygen, NAD(P)H as one donor, and incorporation of one atom of oxygen"/>
    <property type="evidence" value="ECO:0007669"/>
    <property type="project" value="UniProtKB-ARBA"/>
</dbReference>
<protein>
    <submittedName>
        <fullName evidence="5">Putative pentachlorophenol-4-monooxygenase</fullName>
    </submittedName>
</protein>
<dbReference type="GO" id="GO:0071949">
    <property type="term" value="F:FAD binding"/>
    <property type="evidence" value="ECO:0007669"/>
    <property type="project" value="InterPro"/>
</dbReference>
<dbReference type="PANTHER" id="PTHR43004:SF19">
    <property type="entry name" value="BINDING MONOOXYGENASE, PUTATIVE (JCVI)-RELATED"/>
    <property type="match status" value="1"/>
</dbReference>
<feature type="domain" description="FAD-binding" evidence="4">
    <location>
        <begin position="5"/>
        <end position="146"/>
    </location>
</feature>
<dbReference type="AlphaFoldDB" id="A0A0U1NTS2"/>
<dbReference type="Gene3D" id="3.50.50.60">
    <property type="entry name" value="FAD/NAD(P)-binding domain"/>
    <property type="match status" value="1"/>
</dbReference>
<evidence type="ECO:0000313" key="6">
    <source>
        <dbReference type="Proteomes" id="UP000199087"/>
    </source>
</evidence>
<accession>A0A0U1NTS2</accession>
<keyword evidence="2" id="KW-0285">Flavoprotein</keyword>
<dbReference type="PANTHER" id="PTHR43004">
    <property type="entry name" value="TRK SYSTEM POTASSIUM UPTAKE PROTEIN"/>
    <property type="match status" value="1"/>
</dbReference>
<keyword evidence="3" id="KW-0274">FAD</keyword>